<reference evidence="2" key="1">
    <citation type="submission" date="2022-04" db="EMBL/GenBank/DDBJ databases">
        <title>Carnegiea gigantea Genome sequencing and assembly v2.</title>
        <authorList>
            <person name="Copetti D."/>
            <person name="Sanderson M.J."/>
            <person name="Burquez A."/>
            <person name="Wojciechowski M.F."/>
        </authorList>
    </citation>
    <scope>NUCLEOTIDE SEQUENCE</scope>
    <source>
        <strain evidence="2">SGP5-SGP5p</strain>
        <tissue evidence="2">Aerial part</tissue>
    </source>
</reference>
<dbReference type="AlphaFoldDB" id="A0A9Q1GS94"/>
<evidence type="ECO:0000313" key="3">
    <source>
        <dbReference type="Proteomes" id="UP001153076"/>
    </source>
</evidence>
<name>A0A9Q1GS94_9CARY</name>
<comment type="caution">
    <text evidence="2">The sequence shown here is derived from an EMBL/GenBank/DDBJ whole genome shotgun (WGS) entry which is preliminary data.</text>
</comment>
<proteinExistence type="predicted"/>
<keyword evidence="3" id="KW-1185">Reference proteome</keyword>
<gene>
    <name evidence="2" type="ORF">Cgig2_033895</name>
</gene>
<sequence length="172" mass="19686">MVGESRVLAFETYRVRVFNFRLRFLISHSYQSHLSSLLFCSRDLISSGIDHSTSPLHLLQSLFSRVQDLYAGLFPLPSDPLVFLVVVSPVLAKLPSSQRYPLTDRQFFSTFVHFRVLLFKLPEIHNLGVVDKSIGLVVKGHELDEDFNRRILPPQNSPGLGRPRKRRIKSQA</sequence>
<evidence type="ECO:0000313" key="2">
    <source>
        <dbReference type="EMBL" id="KAJ8425966.1"/>
    </source>
</evidence>
<dbReference type="Proteomes" id="UP001153076">
    <property type="component" value="Unassembled WGS sequence"/>
</dbReference>
<dbReference type="EMBL" id="JAKOGI010001372">
    <property type="protein sequence ID" value="KAJ8425966.1"/>
    <property type="molecule type" value="Genomic_DNA"/>
</dbReference>
<protein>
    <submittedName>
        <fullName evidence="2">Uncharacterized protein</fullName>
    </submittedName>
</protein>
<feature type="compositionally biased region" description="Basic residues" evidence="1">
    <location>
        <begin position="162"/>
        <end position="172"/>
    </location>
</feature>
<evidence type="ECO:0000256" key="1">
    <source>
        <dbReference type="SAM" id="MobiDB-lite"/>
    </source>
</evidence>
<accession>A0A9Q1GS94</accession>
<feature type="region of interest" description="Disordered" evidence="1">
    <location>
        <begin position="152"/>
        <end position="172"/>
    </location>
</feature>
<dbReference type="OrthoDB" id="1938144at2759"/>
<organism evidence="2 3">
    <name type="scientific">Carnegiea gigantea</name>
    <dbReference type="NCBI Taxonomy" id="171969"/>
    <lineage>
        <taxon>Eukaryota</taxon>
        <taxon>Viridiplantae</taxon>
        <taxon>Streptophyta</taxon>
        <taxon>Embryophyta</taxon>
        <taxon>Tracheophyta</taxon>
        <taxon>Spermatophyta</taxon>
        <taxon>Magnoliopsida</taxon>
        <taxon>eudicotyledons</taxon>
        <taxon>Gunneridae</taxon>
        <taxon>Pentapetalae</taxon>
        <taxon>Caryophyllales</taxon>
        <taxon>Cactineae</taxon>
        <taxon>Cactaceae</taxon>
        <taxon>Cactoideae</taxon>
        <taxon>Echinocereeae</taxon>
        <taxon>Carnegiea</taxon>
    </lineage>
</organism>